<accession>A0ABY5DDJ4</accession>
<dbReference type="RefSeq" id="WP_254420066.1">
    <property type="nucleotide sequence ID" value="NZ_BAAAJB010000020.1"/>
</dbReference>
<evidence type="ECO:0000313" key="2">
    <source>
        <dbReference type="Proteomes" id="UP001055940"/>
    </source>
</evidence>
<name>A0ABY5DDJ4_9ACTN</name>
<organism evidence="1 2">
    <name type="scientific">Nocardiopsis exhalans</name>
    <dbReference type="NCBI Taxonomy" id="163604"/>
    <lineage>
        <taxon>Bacteria</taxon>
        <taxon>Bacillati</taxon>
        <taxon>Actinomycetota</taxon>
        <taxon>Actinomycetes</taxon>
        <taxon>Streptosporangiales</taxon>
        <taxon>Nocardiopsidaceae</taxon>
        <taxon>Nocardiopsis</taxon>
    </lineage>
</organism>
<reference evidence="1" key="1">
    <citation type="submission" date="2022-06" db="EMBL/GenBank/DDBJ databases">
        <authorList>
            <person name="Ping M."/>
        </authorList>
    </citation>
    <scope>NUCLEOTIDE SEQUENCE</scope>
    <source>
        <strain evidence="1">JCM11759T</strain>
    </source>
</reference>
<proteinExistence type="predicted"/>
<sequence>MTGYQEFPEIIDALVTTLTEADELSGVTVVDGPLEEPGHDSIAVGAAADPEEPGLEIVSETADLAGQRDRRTATVRLLLTADGGELAQARRRLYELVDGADAAVRRTPDLGGAVARARLTELAVWQGRHGTGFRVGAEADVEVDTWANRLRSA</sequence>
<dbReference type="EMBL" id="CP099837">
    <property type="protein sequence ID" value="USY21118.1"/>
    <property type="molecule type" value="Genomic_DNA"/>
</dbReference>
<protein>
    <submittedName>
        <fullName evidence="1">Uncharacterized protein</fullName>
    </submittedName>
</protein>
<evidence type="ECO:0000313" key="1">
    <source>
        <dbReference type="EMBL" id="USY21118.1"/>
    </source>
</evidence>
<keyword evidence="2" id="KW-1185">Reference proteome</keyword>
<dbReference type="Proteomes" id="UP001055940">
    <property type="component" value="Chromosome"/>
</dbReference>
<gene>
    <name evidence="1" type="ORF">NE857_05610</name>
</gene>